<comment type="caution">
    <text evidence="12">Was originally thought to be a dihydrodipicolinate synthase (DHDPS), catalyzing the condensation of (S)-aspartate-beta-semialdehyde [(S)-ASA] and pyruvate to dihydrodipicolinate (DHDP). However, it was shown in E.coli that the product of the enzymatic reaction is not dihydrodipicolinate but in fact (4S)-4-hydroxy-2,3,4,5-tetrahydro-(2S)-dipicolinic acid (HTPA), and that the consecutive dehydration reaction leading to DHDP is not spontaneous but catalyzed by DapB.</text>
</comment>
<feature type="active site" description="Proton donor/acceptor" evidence="12 14">
    <location>
        <position position="135"/>
    </location>
</feature>
<feature type="site" description="Part of a proton relay during catalysis" evidence="12">
    <location>
        <position position="109"/>
    </location>
</feature>
<evidence type="ECO:0000256" key="12">
    <source>
        <dbReference type="HAMAP-Rule" id="MF_00418"/>
    </source>
</evidence>
<comment type="catalytic activity">
    <reaction evidence="11 12">
        <text>L-aspartate 4-semialdehyde + pyruvate = (2S,4S)-4-hydroxy-2,3,4,5-tetrahydrodipicolinate + H2O + H(+)</text>
        <dbReference type="Rhea" id="RHEA:34171"/>
        <dbReference type="ChEBI" id="CHEBI:15361"/>
        <dbReference type="ChEBI" id="CHEBI:15377"/>
        <dbReference type="ChEBI" id="CHEBI:15378"/>
        <dbReference type="ChEBI" id="CHEBI:67139"/>
        <dbReference type="ChEBI" id="CHEBI:537519"/>
        <dbReference type="EC" id="4.3.3.7"/>
    </reaction>
</comment>
<dbReference type="Pfam" id="PF00701">
    <property type="entry name" value="DHDPS"/>
    <property type="match status" value="1"/>
</dbReference>
<dbReference type="Gene3D" id="3.20.20.70">
    <property type="entry name" value="Aldolase class I"/>
    <property type="match status" value="1"/>
</dbReference>
<comment type="similarity">
    <text evidence="3 12 13">Belongs to the DapA family.</text>
</comment>
<dbReference type="PROSITE" id="PS00666">
    <property type="entry name" value="DHDPS_2"/>
    <property type="match status" value="1"/>
</dbReference>
<keyword evidence="9 12" id="KW-0456">Lyase</keyword>
<evidence type="ECO:0000256" key="15">
    <source>
        <dbReference type="PIRSR" id="PIRSR001365-2"/>
    </source>
</evidence>
<dbReference type="EC" id="4.3.3.7" evidence="4 12"/>
<comment type="subcellular location">
    <subcellularLocation>
        <location evidence="12">Cytoplasm</location>
    </subcellularLocation>
</comment>
<protein>
    <recommendedName>
        <fullName evidence="4 12">4-hydroxy-tetrahydrodipicolinate synthase</fullName>
        <shortName evidence="12">HTPA synthase</shortName>
        <ecNumber evidence="4 12">4.3.3.7</ecNumber>
    </recommendedName>
</protein>
<dbReference type="InterPro" id="IPR020625">
    <property type="entry name" value="Schiff_base-form_aldolases_AS"/>
</dbReference>
<dbReference type="SUPFAM" id="SSF51569">
    <property type="entry name" value="Aldolase"/>
    <property type="match status" value="1"/>
</dbReference>
<organism evidence="16 17">
    <name type="scientific">Acidipila rosea</name>
    <dbReference type="NCBI Taxonomy" id="768535"/>
    <lineage>
        <taxon>Bacteria</taxon>
        <taxon>Pseudomonadati</taxon>
        <taxon>Acidobacteriota</taxon>
        <taxon>Terriglobia</taxon>
        <taxon>Terriglobales</taxon>
        <taxon>Acidobacteriaceae</taxon>
        <taxon>Acidipila</taxon>
    </lineage>
</organism>
<keyword evidence="5 12" id="KW-0963">Cytoplasm</keyword>
<dbReference type="InterPro" id="IPR013785">
    <property type="entry name" value="Aldolase_TIM"/>
</dbReference>
<comment type="function">
    <text evidence="1 12">Catalyzes the condensation of (S)-aspartate-beta-semialdehyde [(S)-ASA] and pyruvate to 4-hydroxy-tetrahydrodipicolinate (HTPA).</text>
</comment>
<reference evidence="16 17" key="1">
    <citation type="submission" date="2019-03" db="EMBL/GenBank/DDBJ databases">
        <title>Genomic Encyclopedia of Type Strains, Phase IV (KMG-IV): sequencing the most valuable type-strain genomes for metagenomic binning, comparative biology and taxonomic classification.</title>
        <authorList>
            <person name="Goeker M."/>
        </authorList>
    </citation>
    <scope>NUCLEOTIDE SEQUENCE [LARGE SCALE GENOMIC DNA]</scope>
    <source>
        <strain evidence="16 17">DSM 103428</strain>
    </source>
</reference>
<evidence type="ECO:0000256" key="11">
    <source>
        <dbReference type="ARBA" id="ARBA00047836"/>
    </source>
</evidence>
<evidence type="ECO:0000313" key="17">
    <source>
        <dbReference type="Proteomes" id="UP000295210"/>
    </source>
</evidence>
<feature type="binding site" evidence="12 15">
    <location>
        <position position="206"/>
    </location>
    <ligand>
        <name>pyruvate</name>
        <dbReference type="ChEBI" id="CHEBI:15361"/>
    </ligand>
</feature>
<dbReference type="NCBIfam" id="TIGR00674">
    <property type="entry name" value="dapA"/>
    <property type="match status" value="1"/>
</dbReference>
<comment type="caution">
    <text evidence="16">The sequence shown here is derived from an EMBL/GenBank/DDBJ whole genome shotgun (WGS) entry which is preliminary data.</text>
</comment>
<evidence type="ECO:0000256" key="4">
    <source>
        <dbReference type="ARBA" id="ARBA00012086"/>
    </source>
</evidence>
<dbReference type="EMBL" id="SMGK01000002">
    <property type="protein sequence ID" value="TCK74248.1"/>
    <property type="molecule type" value="Genomic_DNA"/>
</dbReference>
<keyword evidence="17" id="KW-1185">Reference proteome</keyword>
<comment type="subunit">
    <text evidence="12">Homotetramer; dimer of dimers.</text>
</comment>
<dbReference type="Proteomes" id="UP000295210">
    <property type="component" value="Unassembled WGS sequence"/>
</dbReference>
<evidence type="ECO:0000256" key="3">
    <source>
        <dbReference type="ARBA" id="ARBA00007592"/>
    </source>
</evidence>
<evidence type="ECO:0000256" key="8">
    <source>
        <dbReference type="ARBA" id="ARBA00023154"/>
    </source>
</evidence>
<evidence type="ECO:0000256" key="9">
    <source>
        <dbReference type="ARBA" id="ARBA00023239"/>
    </source>
</evidence>
<dbReference type="OrthoDB" id="9782828at2"/>
<sequence length="307" mass="33388">MELSGCGTALVTPFRADGSIDEHALYSLTQWQVESGIDWLVACGTTAETPTLSEEEWLMVLRIVTEAAAGQVPVWAGCTYNATREAVSRARTASRIPGVTAILTANPFYNKPGQEGQFQHFKAIAEAVDLPVVLYNIPGRTGANLEPATILRLIDAAPNIEGVKESSGNLTQITELITTAPRSFRVYCGDDNLALAVLGVGGAGLVSVASNEIPHQMAEMVNAALNNDWPMARRINRKYFRLMLANFWETSPGPVKAVMAMMGRLQEHYRLPMVPVAPSTRGRLERLAGEMGLLVHAPREEGDLRLF</sequence>
<keyword evidence="8 12" id="KW-0457">Lysine biosynthesis</keyword>
<evidence type="ECO:0000256" key="5">
    <source>
        <dbReference type="ARBA" id="ARBA00022490"/>
    </source>
</evidence>
<dbReference type="PANTHER" id="PTHR12128">
    <property type="entry name" value="DIHYDRODIPICOLINATE SYNTHASE"/>
    <property type="match status" value="1"/>
</dbReference>
<evidence type="ECO:0000313" key="16">
    <source>
        <dbReference type="EMBL" id="TCK74248.1"/>
    </source>
</evidence>
<evidence type="ECO:0000256" key="13">
    <source>
        <dbReference type="PIRNR" id="PIRNR001365"/>
    </source>
</evidence>
<evidence type="ECO:0000256" key="6">
    <source>
        <dbReference type="ARBA" id="ARBA00022605"/>
    </source>
</evidence>
<feature type="binding site" evidence="12 15">
    <location>
        <position position="46"/>
    </location>
    <ligand>
        <name>pyruvate</name>
        <dbReference type="ChEBI" id="CHEBI:15361"/>
    </ligand>
</feature>
<evidence type="ECO:0000256" key="10">
    <source>
        <dbReference type="ARBA" id="ARBA00023270"/>
    </source>
</evidence>
<dbReference type="RefSeq" id="WP_131995027.1">
    <property type="nucleotide sequence ID" value="NZ_SMGK01000002.1"/>
</dbReference>
<keyword evidence="10 12" id="KW-0704">Schiff base</keyword>
<dbReference type="GO" id="GO:0005829">
    <property type="term" value="C:cytosol"/>
    <property type="evidence" value="ECO:0007669"/>
    <property type="project" value="TreeGrafter"/>
</dbReference>
<evidence type="ECO:0000256" key="7">
    <source>
        <dbReference type="ARBA" id="ARBA00022915"/>
    </source>
</evidence>
<keyword evidence="7 12" id="KW-0220">Diaminopimelate biosynthesis</keyword>
<dbReference type="InterPro" id="IPR005263">
    <property type="entry name" value="DapA"/>
</dbReference>
<dbReference type="HAMAP" id="MF_00418">
    <property type="entry name" value="DapA"/>
    <property type="match status" value="1"/>
</dbReference>
<dbReference type="UniPathway" id="UPA00034">
    <property type="reaction ID" value="UER00017"/>
</dbReference>
<dbReference type="SMART" id="SM01130">
    <property type="entry name" value="DHDPS"/>
    <property type="match status" value="1"/>
</dbReference>
<dbReference type="GO" id="GO:0009089">
    <property type="term" value="P:lysine biosynthetic process via diaminopimelate"/>
    <property type="evidence" value="ECO:0007669"/>
    <property type="project" value="UniProtKB-UniRule"/>
</dbReference>
<name>A0A4R1L7Q0_9BACT</name>
<gene>
    <name evidence="12" type="primary">dapA</name>
    <name evidence="16" type="ORF">C7378_1870</name>
</gene>
<evidence type="ECO:0000256" key="1">
    <source>
        <dbReference type="ARBA" id="ARBA00003294"/>
    </source>
</evidence>
<feature type="site" description="Part of a proton relay during catalysis" evidence="12">
    <location>
        <position position="45"/>
    </location>
</feature>
<dbReference type="InterPro" id="IPR002220">
    <property type="entry name" value="DapA-like"/>
</dbReference>
<evidence type="ECO:0000256" key="14">
    <source>
        <dbReference type="PIRSR" id="PIRSR001365-1"/>
    </source>
</evidence>
<accession>A0A4R1L7Q0</accession>
<dbReference type="GO" id="GO:0008840">
    <property type="term" value="F:4-hydroxy-tetrahydrodipicolinate synthase activity"/>
    <property type="evidence" value="ECO:0007669"/>
    <property type="project" value="UniProtKB-UniRule"/>
</dbReference>
<dbReference type="PIRSF" id="PIRSF001365">
    <property type="entry name" value="DHDPS"/>
    <property type="match status" value="1"/>
</dbReference>
<dbReference type="GO" id="GO:0019877">
    <property type="term" value="P:diaminopimelate biosynthetic process"/>
    <property type="evidence" value="ECO:0007669"/>
    <property type="project" value="UniProtKB-UniRule"/>
</dbReference>
<proteinExistence type="inferred from homology"/>
<dbReference type="PRINTS" id="PR00146">
    <property type="entry name" value="DHPICSNTHASE"/>
</dbReference>
<dbReference type="CDD" id="cd00950">
    <property type="entry name" value="DHDPS"/>
    <property type="match status" value="1"/>
</dbReference>
<evidence type="ECO:0000256" key="2">
    <source>
        <dbReference type="ARBA" id="ARBA00005120"/>
    </source>
</evidence>
<feature type="active site" description="Schiff-base intermediate with substrate" evidence="12 14">
    <location>
        <position position="164"/>
    </location>
</feature>
<comment type="pathway">
    <text evidence="2 12">Amino-acid biosynthesis; L-lysine biosynthesis via DAP pathway; (S)-tetrahydrodipicolinate from L-aspartate: step 3/4.</text>
</comment>
<dbReference type="PANTHER" id="PTHR12128:SF66">
    <property type="entry name" value="4-HYDROXY-2-OXOGLUTARATE ALDOLASE, MITOCHONDRIAL"/>
    <property type="match status" value="1"/>
</dbReference>
<keyword evidence="6 12" id="KW-0028">Amino-acid biosynthesis</keyword>
<dbReference type="AlphaFoldDB" id="A0A4R1L7Q0"/>